<dbReference type="InterPro" id="IPR013976">
    <property type="entry name" value="HDOD"/>
</dbReference>
<keyword evidence="3" id="KW-0378">Hydrolase</keyword>
<dbReference type="InterPro" id="IPR001633">
    <property type="entry name" value="EAL_dom"/>
</dbReference>
<dbReference type="PROSITE" id="PS51833">
    <property type="entry name" value="HDOD"/>
    <property type="match status" value="1"/>
</dbReference>
<dbReference type="GO" id="GO:0016787">
    <property type="term" value="F:hydrolase activity"/>
    <property type="evidence" value="ECO:0007669"/>
    <property type="project" value="UniProtKB-KW"/>
</dbReference>
<keyword evidence="4" id="KW-1185">Reference proteome</keyword>
<dbReference type="Pfam" id="PF08668">
    <property type="entry name" value="HDOD"/>
    <property type="match status" value="1"/>
</dbReference>
<name>A0A2Z6B2W0_9BACT</name>
<gene>
    <name evidence="3" type="ORF">DFE_3024</name>
</gene>
<evidence type="ECO:0000259" key="2">
    <source>
        <dbReference type="PROSITE" id="PS51833"/>
    </source>
</evidence>
<accession>A0A2Z6B2W0</accession>
<dbReference type="PIRSF" id="PIRSF003180">
    <property type="entry name" value="DiGMPpdiest_YuxH"/>
    <property type="match status" value="1"/>
</dbReference>
<dbReference type="InterPro" id="IPR052340">
    <property type="entry name" value="RNase_Y/CdgJ"/>
</dbReference>
<evidence type="ECO:0000313" key="3">
    <source>
        <dbReference type="EMBL" id="BBD09750.1"/>
    </source>
</evidence>
<feature type="domain" description="EAL" evidence="1">
    <location>
        <begin position="1"/>
        <end position="223"/>
    </location>
</feature>
<proteinExistence type="predicted"/>
<dbReference type="SMART" id="SM00052">
    <property type="entry name" value="EAL"/>
    <property type="match status" value="1"/>
</dbReference>
<organism evidence="3 4">
    <name type="scientific">Desulfovibrio ferrophilus</name>
    <dbReference type="NCBI Taxonomy" id="241368"/>
    <lineage>
        <taxon>Bacteria</taxon>
        <taxon>Pseudomonadati</taxon>
        <taxon>Thermodesulfobacteriota</taxon>
        <taxon>Desulfovibrionia</taxon>
        <taxon>Desulfovibrionales</taxon>
        <taxon>Desulfovibrionaceae</taxon>
        <taxon>Desulfovibrio</taxon>
    </lineage>
</organism>
<dbReference type="InterPro" id="IPR035919">
    <property type="entry name" value="EAL_sf"/>
</dbReference>
<sequence length="432" mass="47675">MSQQLPTGDSTSESVFVARQPVFDDHQDIWGYELLFRASAEARGAQISDADMATAKVIADGFILAAGGMKSGQRALINFPQSLILDQFAFALPSDVAVIEILEDVKPEPEVIEALQTLKESGYSLAMDDFMGEPELMPFVEMADILKVDILGILGPEGIANADKLRKVMADLGSTKCRLLAEKVEDNDVFGLCKELGFTLFQGYFFAKPEIIPGKKISTGEVTKIQLLKELGNPDFEVGKLSRVIQADLSLSYRLFRYINSAGMGVRHEVESVQRALTLLGQRQITQWLRVVIMSDLAPSKKGEEMAFMSVQRARFLELLHSAAGQMNIPHETLFLLGLFSMLDALLGMPMDEILQNIPLDEEVKKALMGDESRYGALLGLVGAYERADWDSAKAILEQFNLQPEKADKNYVEAMTWTQDILGGAQEAAQPQ</sequence>
<dbReference type="EMBL" id="AP017378">
    <property type="protein sequence ID" value="BBD09750.1"/>
    <property type="molecule type" value="Genomic_DNA"/>
</dbReference>
<dbReference type="Gene3D" id="3.20.20.450">
    <property type="entry name" value="EAL domain"/>
    <property type="match status" value="1"/>
</dbReference>
<protein>
    <submittedName>
        <fullName evidence="3">Diguanylate phosphodiesterase metal dependent hydrolase domain containing protein</fullName>
    </submittedName>
</protein>
<dbReference type="OrthoDB" id="9804751at2"/>
<evidence type="ECO:0000259" key="1">
    <source>
        <dbReference type="PROSITE" id="PS50883"/>
    </source>
</evidence>
<dbReference type="PANTHER" id="PTHR33525:SF4">
    <property type="entry name" value="CYCLIC DI-GMP PHOSPHODIESTERASE CDGJ"/>
    <property type="match status" value="1"/>
</dbReference>
<dbReference type="KEGG" id="dfl:DFE_3024"/>
<dbReference type="RefSeq" id="WP_126380772.1">
    <property type="nucleotide sequence ID" value="NZ_AP017378.1"/>
</dbReference>
<reference evidence="3 4" key="1">
    <citation type="journal article" date="2018" name="Sci. Adv.">
        <title>Multi-heme cytochromes provide a pathway for survival in energy-limited environments.</title>
        <authorList>
            <person name="Deng X."/>
            <person name="Dohmae N."/>
            <person name="Nealson K.H."/>
            <person name="Hashimoto K."/>
            <person name="Okamoto A."/>
        </authorList>
    </citation>
    <scope>NUCLEOTIDE SEQUENCE [LARGE SCALE GENOMIC DNA]</scope>
    <source>
        <strain evidence="3 4">IS5</strain>
    </source>
</reference>
<dbReference type="Gene3D" id="1.10.3210.10">
    <property type="entry name" value="Hypothetical protein af1432"/>
    <property type="match status" value="1"/>
</dbReference>
<dbReference type="PROSITE" id="PS50883">
    <property type="entry name" value="EAL"/>
    <property type="match status" value="1"/>
</dbReference>
<dbReference type="SUPFAM" id="SSF109604">
    <property type="entry name" value="HD-domain/PDEase-like"/>
    <property type="match status" value="1"/>
</dbReference>
<feature type="domain" description="HDOD" evidence="2">
    <location>
        <begin position="217"/>
        <end position="406"/>
    </location>
</feature>
<dbReference type="InterPro" id="IPR014408">
    <property type="entry name" value="dGMP_Pdiesterase_EAL/HD-GYP"/>
</dbReference>
<dbReference type="SUPFAM" id="SSF141868">
    <property type="entry name" value="EAL domain-like"/>
    <property type="match status" value="1"/>
</dbReference>
<dbReference type="Pfam" id="PF00563">
    <property type="entry name" value="EAL"/>
    <property type="match status" value="1"/>
</dbReference>
<dbReference type="AlphaFoldDB" id="A0A2Z6B2W0"/>
<dbReference type="PANTHER" id="PTHR33525">
    <property type="match status" value="1"/>
</dbReference>
<evidence type="ECO:0000313" key="4">
    <source>
        <dbReference type="Proteomes" id="UP000269883"/>
    </source>
</evidence>
<dbReference type="Proteomes" id="UP000269883">
    <property type="component" value="Chromosome"/>
</dbReference>